<dbReference type="NCBIfam" id="NF005293">
    <property type="entry name" value="PRK06816.1"/>
    <property type="match status" value="1"/>
</dbReference>
<keyword evidence="2" id="KW-0012">Acyltransferase</keyword>
<gene>
    <name evidence="4" type="ORF">A6A20_02305</name>
</gene>
<evidence type="ECO:0000256" key="1">
    <source>
        <dbReference type="ARBA" id="ARBA00022679"/>
    </source>
</evidence>
<evidence type="ECO:0000256" key="2">
    <source>
        <dbReference type="ARBA" id="ARBA00023315"/>
    </source>
</evidence>
<dbReference type="SUPFAM" id="SSF53901">
    <property type="entry name" value="Thiolase-like"/>
    <property type="match status" value="2"/>
</dbReference>
<dbReference type="GO" id="GO:0044550">
    <property type="term" value="P:secondary metabolite biosynthetic process"/>
    <property type="evidence" value="ECO:0007669"/>
    <property type="project" value="TreeGrafter"/>
</dbReference>
<dbReference type="RefSeq" id="WP_279571957.1">
    <property type="nucleotide sequence ID" value="NZ_LWID01000001.1"/>
</dbReference>
<dbReference type="InterPro" id="IPR016039">
    <property type="entry name" value="Thiolase-like"/>
</dbReference>
<evidence type="ECO:0000259" key="3">
    <source>
        <dbReference type="Pfam" id="PF08541"/>
    </source>
</evidence>
<dbReference type="CDD" id="cd00827">
    <property type="entry name" value="init_cond_enzymes"/>
    <property type="match status" value="1"/>
</dbReference>
<dbReference type="AlphaFoldDB" id="A0A9X4PA85"/>
<dbReference type="PANTHER" id="PTHR34069:SF2">
    <property type="entry name" value="BETA-KETOACYL-[ACYL-CARRIER-PROTEIN] SYNTHASE III"/>
    <property type="match status" value="1"/>
</dbReference>
<name>A0A9X4PA85_9PAST</name>
<accession>A0A9X4PA85</accession>
<reference evidence="4" key="1">
    <citation type="submission" date="2016-03" db="EMBL/GenBank/DDBJ databases">
        <title>Co-evolution between Pasteurellaceae and their hosts.</title>
        <authorList>
            <person name="Hansen M.J."/>
            <person name="Bojesen A.M."/>
            <person name="Planet P."/>
        </authorList>
    </citation>
    <scope>NUCLEOTIDE SEQUENCE</scope>
    <source>
        <strain evidence="4">146/S8/89</strain>
    </source>
</reference>
<dbReference type="InterPro" id="IPR013747">
    <property type="entry name" value="ACP_syn_III_C"/>
</dbReference>
<dbReference type="Gene3D" id="3.40.47.10">
    <property type="match status" value="2"/>
</dbReference>
<sequence length="386" mass="43036">MSRLQQVYINHIASFLPNQAVDNDQIEQVLGKIGDIPSRVRKMILRSNGIKQRYYALDPITRQATHTSTDLAVEAIKGLEQQGFLIQNMDFLACGTSYPDQILPGQGVMVQGLLPNAPACEVITTAGVCVAGMAAMKCAYQAIRTGEHQTAVAVASEAASAVMRSENFQAEIAEKQLINAKPEIGFSKDFLRWMLSDGAGAVALSSSPNKTGISLKIHWIELISYANEMPVCMYAGGEVEQGRFVSWKGKDSQYREQHSLMAIKQDVKLLNEHIVEYTVEKALQRIIAKYQLTADYIDYLLPHYSSHFFRDKLLAGLERINFVIPSQKWFTNLSHKGNTGSASIYIMLEEFVRTHRLRAGQKILCYVPESGRFSSCFMLLEVVNGD</sequence>
<proteinExistence type="predicted"/>
<evidence type="ECO:0000313" key="4">
    <source>
        <dbReference type="EMBL" id="MDG6894482.1"/>
    </source>
</evidence>
<keyword evidence="1" id="KW-0808">Transferase</keyword>
<feature type="domain" description="Beta-ketoacyl-[acyl-carrier-protein] synthase III C-terminal" evidence="3">
    <location>
        <begin position="288"/>
        <end position="365"/>
    </location>
</feature>
<dbReference type="PANTHER" id="PTHR34069">
    <property type="entry name" value="3-OXOACYL-[ACYL-CARRIER-PROTEIN] SYNTHASE 3"/>
    <property type="match status" value="1"/>
</dbReference>
<dbReference type="EMBL" id="LWID01000001">
    <property type="protein sequence ID" value="MDG6894482.1"/>
    <property type="molecule type" value="Genomic_DNA"/>
</dbReference>
<evidence type="ECO:0000313" key="5">
    <source>
        <dbReference type="Proteomes" id="UP001155500"/>
    </source>
</evidence>
<comment type="caution">
    <text evidence="4">The sequence shown here is derived from an EMBL/GenBank/DDBJ whole genome shotgun (WGS) entry which is preliminary data.</text>
</comment>
<dbReference type="Proteomes" id="UP001155500">
    <property type="component" value="Unassembled WGS sequence"/>
</dbReference>
<keyword evidence="5" id="KW-1185">Reference proteome</keyword>
<organism evidence="4 5">
    <name type="scientific">Volucribacter amazonae</name>
    <dbReference type="NCBI Taxonomy" id="256731"/>
    <lineage>
        <taxon>Bacteria</taxon>
        <taxon>Pseudomonadati</taxon>
        <taxon>Pseudomonadota</taxon>
        <taxon>Gammaproteobacteria</taxon>
        <taxon>Pasteurellales</taxon>
        <taxon>Pasteurellaceae</taxon>
        <taxon>Volucribacter</taxon>
    </lineage>
</organism>
<protein>
    <submittedName>
        <fullName evidence="4">3-oxoacyl-ACP synthase</fullName>
    </submittedName>
</protein>
<dbReference type="GO" id="GO:0016746">
    <property type="term" value="F:acyltransferase activity"/>
    <property type="evidence" value="ECO:0007669"/>
    <property type="project" value="UniProtKB-KW"/>
</dbReference>
<dbReference type="Pfam" id="PF08541">
    <property type="entry name" value="ACP_syn_III_C"/>
    <property type="match status" value="1"/>
</dbReference>